<organism evidence="1">
    <name type="scientific">marine sediment metagenome</name>
    <dbReference type="NCBI Taxonomy" id="412755"/>
    <lineage>
        <taxon>unclassified sequences</taxon>
        <taxon>metagenomes</taxon>
        <taxon>ecological metagenomes</taxon>
    </lineage>
</organism>
<sequence length="91" mass="10891">KIIQSMLGNEPINLLFIDACHNYKDVKRDYEMYAPLTKNIIAFHDIKLQREQVRLFWEELSEIEKYNPKISIYSYNEQQHLVMGIGMVIKE</sequence>
<gene>
    <name evidence="1" type="ORF">S03H2_49654</name>
</gene>
<accession>X1HXA5</accession>
<dbReference type="Pfam" id="PF13578">
    <property type="entry name" value="Methyltransf_24"/>
    <property type="match status" value="1"/>
</dbReference>
<dbReference type="EMBL" id="BARU01031391">
    <property type="protein sequence ID" value="GAH74082.1"/>
    <property type="molecule type" value="Genomic_DNA"/>
</dbReference>
<proteinExistence type="predicted"/>
<feature type="non-terminal residue" evidence="1">
    <location>
        <position position="1"/>
    </location>
</feature>
<evidence type="ECO:0008006" key="2">
    <source>
        <dbReference type="Google" id="ProtNLM"/>
    </source>
</evidence>
<dbReference type="Gene3D" id="3.40.50.150">
    <property type="entry name" value="Vaccinia Virus protein VP39"/>
    <property type="match status" value="1"/>
</dbReference>
<comment type="caution">
    <text evidence="1">The sequence shown here is derived from an EMBL/GenBank/DDBJ whole genome shotgun (WGS) entry which is preliminary data.</text>
</comment>
<name>X1HXA5_9ZZZZ</name>
<protein>
    <recommendedName>
        <fullName evidence="2">Class I SAM-dependent methyltransferase</fullName>
    </recommendedName>
</protein>
<dbReference type="InterPro" id="IPR029063">
    <property type="entry name" value="SAM-dependent_MTases_sf"/>
</dbReference>
<dbReference type="AlphaFoldDB" id="X1HXA5"/>
<evidence type="ECO:0000313" key="1">
    <source>
        <dbReference type="EMBL" id="GAH74082.1"/>
    </source>
</evidence>
<reference evidence="1" key="1">
    <citation type="journal article" date="2014" name="Front. Microbiol.">
        <title>High frequency of phylogenetically diverse reductive dehalogenase-homologous genes in deep subseafloor sedimentary metagenomes.</title>
        <authorList>
            <person name="Kawai M."/>
            <person name="Futagami T."/>
            <person name="Toyoda A."/>
            <person name="Takaki Y."/>
            <person name="Nishi S."/>
            <person name="Hori S."/>
            <person name="Arai W."/>
            <person name="Tsubouchi T."/>
            <person name="Morono Y."/>
            <person name="Uchiyama I."/>
            <person name="Ito T."/>
            <person name="Fujiyama A."/>
            <person name="Inagaki F."/>
            <person name="Takami H."/>
        </authorList>
    </citation>
    <scope>NUCLEOTIDE SEQUENCE</scope>
    <source>
        <strain evidence="1">Expedition CK06-06</strain>
    </source>
</reference>